<evidence type="ECO:0000256" key="1">
    <source>
        <dbReference type="SAM" id="MobiDB-lite"/>
    </source>
</evidence>
<gene>
    <name evidence="3" type="ORF">B0T24DRAFT_647711</name>
</gene>
<feature type="transmembrane region" description="Helical" evidence="2">
    <location>
        <begin position="48"/>
        <end position="69"/>
    </location>
</feature>
<evidence type="ECO:0000313" key="4">
    <source>
        <dbReference type="Proteomes" id="UP001287356"/>
    </source>
</evidence>
<keyword evidence="2" id="KW-0472">Membrane</keyword>
<feature type="transmembrane region" description="Helical" evidence="2">
    <location>
        <begin position="496"/>
        <end position="517"/>
    </location>
</feature>
<name>A0AAE0TUZ0_9PEZI</name>
<sequence>MVVSAATQPPSTYLLWKRFSFPSDRGSYDAVAVPDWVANQLNATYSTILGLMMVHFWSIVVGLIVFFFLRKHKMKPYELHPLAPTLWNKRADLIDSMIETFTFAKAQWRHFWVGVLLLLILAAWVGQTAMGILVPPLIILGSAAPVNPSSIYLPNIVGRDDFLTAATVFALEVPSALRALGSTVAANDDLTKKVRVSQPKSLGKSAGGDDMFQLDYGYTATGADFGLQHFPDLTLKVSGSCFTDYSFLTGTTNTTTDDGAGRIKIYTVDDYQFLGDQTASASLFDGRQPTAQFFTGDAGPGAVVGRPSNTTWVVVVSSVGRQSFSTSTDPWYLTEPSDPNDVAQNKVKHGRPALSCWQDDVWSYRGVNSNVIGLTSDILPGLALPENLQTIIADRLYQPMIYTVGSHLQTSSLLSATTATGEIFDAGSSTMFRDMQRLVLAAYIATTNMLTDTTLYPTDAATHVPNMQRDDSGQVLDGIGDFVVWNADVSALSVKLLIVIPSVFVGIWALAIVLLYWTPVGVVNALDSNNMHQELTNHHQDAVVRYHASKGAIWELIPKTHASDHHDPEADAATKKSDASEPEKSAATKTSDASEPEKSAATKTSDTSEPEKSKAVPDVQVNPILPSHSTT</sequence>
<dbReference type="AlphaFoldDB" id="A0AAE0TUZ0"/>
<feature type="region of interest" description="Disordered" evidence="1">
    <location>
        <begin position="561"/>
        <end position="631"/>
    </location>
</feature>
<keyword evidence="2" id="KW-0812">Transmembrane</keyword>
<comment type="caution">
    <text evidence="3">The sequence shown here is derived from an EMBL/GenBank/DDBJ whole genome shotgun (WGS) entry which is preliminary data.</text>
</comment>
<keyword evidence="2" id="KW-1133">Transmembrane helix</keyword>
<dbReference type="EMBL" id="JAULSN010000002">
    <property type="protein sequence ID" value="KAK3380485.1"/>
    <property type="molecule type" value="Genomic_DNA"/>
</dbReference>
<reference evidence="3" key="1">
    <citation type="journal article" date="2023" name="Mol. Phylogenet. Evol.">
        <title>Genome-scale phylogeny and comparative genomics of the fungal order Sordariales.</title>
        <authorList>
            <person name="Hensen N."/>
            <person name="Bonometti L."/>
            <person name="Westerberg I."/>
            <person name="Brannstrom I.O."/>
            <person name="Guillou S."/>
            <person name="Cros-Aarteil S."/>
            <person name="Calhoun S."/>
            <person name="Haridas S."/>
            <person name="Kuo A."/>
            <person name="Mondo S."/>
            <person name="Pangilinan J."/>
            <person name="Riley R."/>
            <person name="LaButti K."/>
            <person name="Andreopoulos B."/>
            <person name="Lipzen A."/>
            <person name="Chen C."/>
            <person name="Yan M."/>
            <person name="Daum C."/>
            <person name="Ng V."/>
            <person name="Clum A."/>
            <person name="Steindorff A."/>
            <person name="Ohm R.A."/>
            <person name="Martin F."/>
            <person name="Silar P."/>
            <person name="Natvig D.O."/>
            <person name="Lalanne C."/>
            <person name="Gautier V."/>
            <person name="Ament-Velasquez S.L."/>
            <person name="Kruys A."/>
            <person name="Hutchinson M.I."/>
            <person name="Powell A.J."/>
            <person name="Barry K."/>
            <person name="Miller A.N."/>
            <person name="Grigoriev I.V."/>
            <person name="Debuchy R."/>
            <person name="Gladieux P."/>
            <person name="Hiltunen Thoren M."/>
            <person name="Johannesson H."/>
        </authorList>
    </citation>
    <scope>NUCLEOTIDE SEQUENCE</scope>
    <source>
        <strain evidence="3">CBS 958.72</strain>
    </source>
</reference>
<feature type="transmembrane region" description="Helical" evidence="2">
    <location>
        <begin position="111"/>
        <end position="134"/>
    </location>
</feature>
<evidence type="ECO:0000313" key="3">
    <source>
        <dbReference type="EMBL" id="KAK3380485.1"/>
    </source>
</evidence>
<keyword evidence="4" id="KW-1185">Reference proteome</keyword>
<dbReference type="Proteomes" id="UP001287356">
    <property type="component" value="Unassembled WGS sequence"/>
</dbReference>
<proteinExistence type="predicted"/>
<evidence type="ECO:0000256" key="2">
    <source>
        <dbReference type="SAM" id="Phobius"/>
    </source>
</evidence>
<accession>A0AAE0TUZ0</accession>
<feature type="compositionally biased region" description="Basic and acidic residues" evidence="1">
    <location>
        <begin position="561"/>
        <end position="586"/>
    </location>
</feature>
<protein>
    <submittedName>
        <fullName evidence="3">Uncharacterized protein</fullName>
    </submittedName>
</protein>
<reference evidence="3" key="2">
    <citation type="submission" date="2023-06" db="EMBL/GenBank/DDBJ databases">
        <authorList>
            <consortium name="Lawrence Berkeley National Laboratory"/>
            <person name="Haridas S."/>
            <person name="Hensen N."/>
            <person name="Bonometti L."/>
            <person name="Westerberg I."/>
            <person name="Brannstrom I.O."/>
            <person name="Guillou S."/>
            <person name="Cros-Aarteil S."/>
            <person name="Calhoun S."/>
            <person name="Kuo A."/>
            <person name="Mondo S."/>
            <person name="Pangilinan J."/>
            <person name="Riley R."/>
            <person name="Labutti K."/>
            <person name="Andreopoulos B."/>
            <person name="Lipzen A."/>
            <person name="Chen C."/>
            <person name="Yanf M."/>
            <person name="Daum C."/>
            <person name="Ng V."/>
            <person name="Clum A."/>
            <person name="Steindorff A."/>
            <person name="Ohm R."/>
            <person name="Martin F."/>
            <person name="Silar P."/>
            <person name="Natvig D."/>
            <person name="Lalanne C."/>
            <person name="Gautier V."/>
            <person name="Ament-Velasquez S.L."/>
            <person name="Kruys A."/>
            <person name="Hutchinson M.I."/>
            <person name="Powell A.J."/>
            <person name="Barry K."/>
            <person name="Miller A.N."/>
            <person name="Grigoriev I.V."/>
            <person name="Debuchy R."/>
            <person name="Gladieux P."/>
            <person name="Thoren M.H."/>
            <person name="Johannesson H."/>
        </authorList>
    </citation>
    <scope>NUCLEOTIDE SEQUENCE</scope>
    <source>
        <strain evidence="3">CBS 958.72</strain>
    </source>
</reference>
<organism evidence="3 4">
    <name type="scientific">Lasiosphaeria ovina</name>
    <dbReference type="NCBI Taxonomy" id="92902"/>
    <lineage>
        <taxon>Eukaryota</taxon>
        <taxon>Fungi</taxon>
        <taxon>Dikarya</taxon>
        <taxon>Ascomycota</taxon>
        <taxon>Pezizomycotina</taxon>
        <taxon>Sordariomycetes</taxon>
        <taxon>Sordariomycetidae</taxon>
        <taxon>Sordariales</taxon>
        <taxon>Lasiosphaeriaceae</taxon>
        <taxon>Lasiosphaeria</taxon>
    </lineage>
</organism>